<proteinExistence type="predicted"/>
<dbReference type="InterPro" id="IPR036390">
    <property type="entry name" value="WH_DNA-bd_sf"/>
</dbReference>
<name>A0A850H684_9SPHN</name>
<protein>
    <submittedName>
        <fullName evidence="1">MarR family transcriptional regulator</fullName>
    </submittedName>
</protein>
<dbReference type="Proteomes" id="UP000546031">
    <property type="component" value="Unassembled WGS sequence"/>
</dbReference>
<sequence length="325" mass="34841">MPATAAENDFSYDAPADGAGLPARISVFADAGSKRDELRGELSLAGFRPGLSEPVSALLEGQTLALGDAVVLACPQVDAAMMAALSRLDMRIARSGTPLIVLTSMGALNDVFACFEQSAPQILVESGHAELTLALGRILSVVSGRRVRELTETEQMTLLRLTEQVEAIARKIDGFAESGPGTEPETTLANLSKPRFEVVDNDAASTAALKLPDAAVVRKIIQHRQARARFFDSELFADPAWDMLLDLTAAHSEGQQVCVSSLCIAAGVPATTALRWIRQMVDQGIFTRVEDENDKRRAFIALSENSRQGMARYFAAIEEPLALAA</sequence>
<dbReference type="AlphaFoldDB" id="A0A850H684"/>
<comment type="caution">
    <text evidence="1">The sequence shown here is derived from an EMBL/GenBank/DDBJ whole genome shotgun (WGS) entry which is preliminary data.</text>
</comment>
<dbReference type="Gene3D" id="1.10.10.10">
    <property type="entry name" value="Winged helix-like DNA-binding domain superfamily/Winged helix DNA-binding domain"/>
    <property type="match status" value="1"/>
</dbReference>
<dbReference type="InterPro" id="IPR036388">
    <property type="entry name" value="WH-like_DNA-bd_sf"/>
</dbReference>
<dbReference type="SUPFAM" id="SSF46785">
    <property type="entry name" value="Winged helix' DNA-binding domain"/>
    <property type="match status" value="1"/>
</dbReference>
<gene>
    <name evidence="1" type="ORF">HUO12_07070</name>
</gene>
<dbReference type="EMBL" id="JABWTA010000001">
    <property type="protein sequence ID" value="NVE94657.1"/>
    <property type="molecule type" value="Genomic_DNA"/>
</dbReference>
<dbReference type="RefSeq" id="WP_176272911.1">
    <property type="nucleotide sequence ID" value="NZ_JABWTA010000001.1"/>
</dbReference>
<organism evidence="1 2">
    <name type="scientific">Altererythrobacter lutimaris</name>
    <dbReference type="NCBI Taxonomy" id="2743979"/>
    <lineage>
        <taxon>Bacteria</taxon>
        <taxon>Pseudomonadati</taxon>
        <taxon>Pseudomonadota</taxon>
        <taxon>Alphaproteobacteria</taxon>
        <taxon>Sphingomonadales</taxon>
        <taxon>Erythrobacteraceae</taxon>
        <taxon>Altererythrobacter</taxon>
    </lineage>
</organism>
<evidence type="ECO:0000313" key="2">
    <source>
        <dbReference type="Proteomes" id="UP000546031"/>
    </source>
</evidence>
<evidence type="ECO:0000313" key="1">
    <source>
        <dbReference type="EMBL" id="NVE94657.1"/>
    </source>
</evidence>
<accession>A0A850H684</accession>
<keyword evidence="2" id="KW-1185">Reference proteome</keyword>
<reference evidence="1 2" key="1">
    <citation type="submission" date="2020-06" db="EMBL/GenBank/DDBJ databases">
        <title>Altererythrobacter lutimaris sp. nov., a marine bacterium isolated from a tidal flat.</title>
        <authorList>
            <person name="Kim D."/>
            <person name="Yoo Y."/>
            <person name="Kim J.-J."/>
        </authorList>
    </citation>
    <scope>NUCLEOTIDE SEQUENCE [LARGE SCALE GENOMIC DNA]</scope>
    <source>
        <strain evidence="1 2">JGD-16</strain>
    </source>
</reference>